<evidence type="ECO:0000256" key="2">
    <source>
        <dbReference type="ARBA" id="ARBA00022679"/>
    </source>
</evidence>
<evidence type="ECO:0000313" key="5">
    <source>
        <dbReference type="Proteomes" id="UP001596114"/>
    </source>
</evidence>
<evidence type="ECO:0000256" key="1">
    <source>
        <dbReference type="ARBA" id="ARBA00022676"/>
    </source>
</evidence>
<keyword evidence="1" id="KW-0328">Glycosyltransferase</keyword>
<comment type="caution">
    <text evidence="4">The sequence shown here is derived from an EMBL/GenBank/DDBJ whole genome shotgun (WGS) entry which is preliminary data.</text>
</comment>
<dbReference type="PANTHER" id="PTHR30160:SF1">
    <property type="entry name" value="LIPOPOLYSACCHARIDE 1,2-N-ACETYLGLUCOSAMINETRANSFERASE-RELATED"/>
    <property type="match status" value="1"/>
</dbReference>
<keyword evidence="2" id="KW-0808">Transferase</keyword>
<dbReference type="InterPro" id="IPR002201">
    <property type="entry name" value="Glyco_trans_9"/>
</dbReference>
<protein>
    <submittedName>
        <fullName evidence="4">Glycosyltransferase family 9 protein</fullName>
    </submittedName>
</protein>
<dbReference type="Pfam" id="PF01075">
    <property type="entry name" value="Glyco_transf_9"/>
    <property type="match status" value="1"/>
</dbReference>
<sequence>MNETTGLPHGAPAPIPATTTPRRARRWDPLRHRAVNFCFGRLFGAVAKTLCEPGQLPARGIHRVLICRPNHRLGNAVLISSLLAEVEALYPGAEIDLVSGGDAAQSLFADRFQVRRVFSLPRKVARHLWSTIVLLRQLRRDSYDLAIDACNGSQSGRLLLAIVKARFKLGFPDASTPAGSAWQGWSCPDHLGQRSVFLLREAYAGKVERDCIPLNLRLSEAERQQAGQALDAVFHASHRHAATRPVIGIFANATGAKRYGEEWWTRFMTALLLRQPDLLIVDVVAEHGRTQLGGNFDSYYTRDLRRLAAVIANMDGFISADCGVMHLATASGTPTLGLFSVTCSKKYGPYGPANAAIETSDISAADVAAIVSDWLNVAVLTEPAAIDGIDASQPLSSQQRSSELA</sequence>
<dbReference type="Proteomes" id="UP001596114">
    <property type="component" value="Unassembled WGS sequence"/>
</dbReference>
<evidence type="ECO:0000256" key="3">
    <source>
        <dbReference type="SAM" id="MobiDB-lite"/>
    </source>
</evidence>
<feature type="region of interest" description="Disordered" evidence="3">
    <location>
        <begin position="1"/>
        <end position="25"/>
    </location>
</feature>
<accession>A0ABW0QMC7</accession>
<evidence type="ECO:0000313" key="4">
    <source>
        <dbReference type="EMBL" id="MFC5524747.1"/>
    </source>
</evidence>
<dbReference type="SUPFAM" id="SSF53756">
    <property type="entry name" value="UDP-Glycosyltransferase/glycogen phosphorylase"/>
    <property type="match status" value="1"/>
</dbReference>
<dbReference type="Gene3D" id="3.40.50.2000">
    <property type="entry name" value="Glycogen Phosphorylase B"/>
    <property type="match status" value="2"/>
</dbReference>
<dbReference type="PANTHER" id="PTHR30160">
    <property type="entry name" value="TETRAACYLDISACCHARIDE 4'-KINASE-RELATED"/>
    <property type="match status" value="1"/>
</dbReference>
<proteinExistence type="predicted"/>
<dbReference type="CDD" id="cd03789">
    <property type="entry name" value="GT9_LPS_heptosyltransferase"/>
    <property type="match status" value="1"/>
</dbReference>
<gene>
    <name evidence="4" type="ORF">ACFPPA_03225</name>
</gene>
<organism evidence="4 5">
    <name type="scientific">Rhodanobacter ginsengisoli</name>
    <dbReference type="NCBI Taxonomy" id="418646"/>
    <lineage>
        <taxon>Bacteria</taxon>
        <taxon>Pseudomonadati</taxon>
        <taxon>Pseudomonadota</taxon>
        <taxon>Gammaproteobacteria</taxon>
        <taxon>Lysobacterales</taxon>
        <taxon>Rhodanobacteraceae</taxon>
        <taxon>Rhodanobacter</taxon>
    </lineage>
</organism>
<reference evidence="5" key="1">
    <citation type="journal article" date="2019" name="Int. J. Syst. Evol. Microbiol.">
        <title>The Global Catalogue of Microorganisms (GCM) 10K type strain sequencing project: providing services to taxonomists for standard genome sequencing and annotation.</title>
        <authorList>
            <consortium name="The Broad Institute Genomics Platform"/>
            <consortium name="The Broad Institute Genome Sequencing Center for Infectious Disease"/>
            <person name="Wu L."/>
            <person name="Ma J."/>
        </authorList>
    </citation>
    <scope>NUCLEOTIDE SEQUENCE [LARGE SCALE GENOMIC DNA]</scope>
    <source>
        <strain evidence="5">CGMCC 1.16619</strain>
    </source>
</reference>
<dbReference type="RefSeq" id="WP_377317222.1">
    <property type="nucleotide sequence ID" value="NZ_JBHSNF010000001.1"/>
</dbReference>
<name>A0ABW0QMC7_9GAMM</name>
<keyword evidence="5" id="KW-1185">Reference proteome</keyword>
<dbReference type="EMBL" id="JBHSNF010000001">
    <property type="protein sequence ID" value="MFC5524747.1"/>
    <property type="molecule type" value="Genomic_DNA"/>
</dbReference>
<dbReference type="InterPro" id="IPR051199">
    <property type="entry name" value="LPS_LOS_Heptosyltrfase"/>
</dbReference>